<dbReference type="Proteomes" id="UP000063147">
    <property type="component" value="Chromosome"/>
</dbReference>
<gene>
    <name evidence="1" type="ORF">RN98_04040</name>
</gene>
<organism evidence="1">
    <name type="scientific">Fusobacterium animalis</name>
    <dbReference type="NCBI Taxonomy" id="76859"/>
    <lineage>
        <taxon>Bacteria</taxon>
        <taxon>Fusobacteriati</taxon>
        <taxon>Fusobacteriota</taxon>
        <taxon>Fusobacteriia</taxon>
        <taxon>Fusobacteriales</taxon>
        <taxon>Fusobacteriaceae</taxon>
        <taxon>Fusobacterium</taxon>
    </lineage>
</organism>
<dbReference type="OrthoDB" id="88357at2"/>
<evidence type="ECO:0000313" key="1">
    <source>
        <dbReference type="EMBL" id="ALF17378.1"/>
    </source>
</evidence>
<evidence type="ECO:0000313" key="2">
    <source>
        <dbReference type="Proteomes" id="UP000063147"/>
    </source>
</evidence>
<dbReference type="EMBL" id="CP012713">
    <property type="protein sequence ID" value="ALF17378.1"/>
    <property type="molecule type" value="Genomic_DNA"/>
</dbReference>
<protein>
    <submittedName>
        <fullName evidence="1">Uncharacterized protein</fullName>
    </submittedName>
</protein>
<dbReference type="AlphaFoldDB" id="A0A0M4RJP2"/>
<sequence length="112" mass="13058">MKEGNDMKRFQNATMEYNVNKNDLVIRDVNTNGIFFAIEFFENTKQIKRVFTLYPVSIEIKENNILELKFSVQNESNNQSLLTLILELNQLIADKRSVINISDEDLNNITLN</sequence>
<accession>A0A0M4RJP2</accession>
<dbReference type="RefSeq" id="WP_060675925.1">
    <property type="nucleotide sequence ID" value="NZ_CP012713.1"/>
</dbReference>
<name>A0A0M4RJP2_9FUSO</name>
<dbReference type="PATRIC" id="fig|76859.3.peg.798"/>
<reference evidence="1 2" key="1">
    <citation type="submission" date="2015-09" db="EMBL/GenBank/DDBJ databases">
        <authorList>
            <person name="Jackson K.R."/>
            <person name="Lunt B.L."/>
            <person name="Fisher J.N.B."/>
            <person name="Gardner A.V."/>
            <person name="Bailey M.E."/>
            <person name="Deus L.M."/>
            <person name="Earl A.S."/>
            <person name="Gibby P.D."/>
            <person name="Hartmann K.A."/>
            <person name="Liu J.E."/>
            <person name="Manci A.M."/>
            <person name="Nielsen D.A."/>
            <person name="Solomon M.B."/>
            <person name="Breakwell D.P."/>
            <person name="Burnett S.H."/>
            <person name="Grose J.H."/>
        </authorList>
    </citation>
    <scope>NUCLEOTIDE SEQUENCE [LARGE SCALE GENOMIC DNA]</scope>
    <source>
        <strain evidence="1 2">KCOM 1279</strain>
    </source>
</reference>
<proteinExistence type="predicted"/>